<keyword evidence="1" id="KW-0472">Membrane</keyword>
<evidence type="ECO:0000256" key="1">
    <source>
        <dbReference type="SAM" id="Phobius"/>
    </source>
</evidence>
<feature type="transmembrane region" description="Helical" evidence="1">
    <location>
        <begin position="60"/>
        <end position="78"/>
    </location>
</feature>
<evidence type="ECO:0000313" key="3">
    <source>
        <dbReference type="EMBL" id="RFA14278.1"/>
    </source>
</evidence>
<keyword evidence="1" id="KW-1133">Transmembrane helix</keyword>
<dbReference type="PANTHER" id="PTHR36834:SF1">
    <property type="entry name" value="INTEGRAL MEMBRANE PROTEIN"/>
    <property type="match status" value="1"/>
</dbReference>
<evidence type="ECO:0000259" key="2">
    <source>
        <dbReference type="Pfam" id="PF04892"/>
    </source>
</evidence>
<comment type="caution">
    <text evidence="3">The sequence shown here is derived from an EMBL/GenBank/DDBJ whole genome shotgun (WGS) entry which is preliminary data.</text>
</comment>
<dbReference type="PANTHER" id="PTHR36834">
    <property type="entry name" value="MEMBRANE PROTEIN-RELATED"/>
    <property type="match status" value="1"/>
</dbReference>
<dbReference type="OrthoDB" id="3787741at2"/>
<dbReference type="InterPro" id="IPR053150">
    <property type="entry name" value="Teicoplanin_resist-assoc"/>
</dbReference>
<dbReference type="Proteomes" id="UP000256709">
    <property type="component" value="Unassembled WGS sequence"/>
</dbReference>
<protein>
    <submittedName>
        <fullName evidence="3">VanZ family protein</fullName>
    </submittedName>
</protein>
<reference evidence="3 4" key="1">
    <citation type="submission" date="2017-04" db="EMBL/GenBank/DDBJ databases">
        <title>Comparative genome analysis of Subtercola boreus.</title>
        <authorList>
            <person name="Cho Y.-J."/>
            <person name="Cho A."/>
            <person name="Kim O.-S."/>
            <person name="Lee J.-I."/>
        </authorList>
    </citation>
    <scope>NUCLEOTIDE SEQUENCE [LARGE SCALE GENOMIC DNA]</scope>
    <source>
        <strain evidence="3 4">P27444</strain>
    </source>
</reference>
<dbReference type="EMBL" id="NBXA01000014">
    <property type="protein sequence ID" value="RFA14278.1"/>
    <property type="molecule type" value="Genomic_DNA"/>
</dbReference>
<feature type="transmembrane region" description="Helical" evidence="1">
    <location>
        <begin position="7"/>
        <end position="24"/>
    </location>
</feature>
<feature type="domain" description="VanZ-like" evidence="2">
    <location>
        <begin position="13"/>
        <end position="127"/>
    </location>
</feature>
<dbReference type="Pfam" id="PF04892">
    <property type="entry name" value="VanZ"/>
    <property type="match status" value="1"/>
</dbReference>
<organism evidence="3 4">
    <name type="scientific">Subtercola boreus</name>
    <dbReference type="NCBI Taxonomy" id="120213"/>
    <lineage>
        <taxon>Bacteria</taxon>
        <taxon>Bacillati</taxon>
        <taxon>Actinomycetota</taxon>
        <taxon>Actinomycetes</taxon>
        <taxon>Micrococcales</taxon>
        <taxon>Microbacteriaceae</taxon>
        <taxon>Subtercola</taxon>
    </lineage>
</organism>
<feature type="transmembrane region" description="Helical" evidence="1">
    <location>
        <begin position="114"/>
        <end position="136"/>
    </location>
</feature>
<keyword evidence="1" id="KW-0812">Transmembrane</keyword>
<sequence>MFRRHPVLTALTVAYLGLVAWITLGPQPLDDRAEGLLYRALRVFGRHASTEWITYDRVEFAANIAMFVPVGLFLLLLLGRRQWWLAILIGFLMTVAIEVAQLGIPGRVSDLRDIVSNTSGATLGVLAGLVLTAGAARRLRRERARRSVRAETIAG</sequence>
<dbReference type="RefSeq" id="WP_116282477.1">
    <property type="nucleotide sequence ID" value="NZ_NBXA01000014.1"/>
</dbReference>
<name>A0A3E0VY68_9MICO</name>
<evidence type="ECO:0000313" key="4">
    <source>
        <dbReference type="Proteomes" id="UP000256709"/>
    </source>
</evidence>
<gene>
    <name evidence="3" type="ORF">B7R21_06750</name>
</gene>
<dbReference type="AlphaFoldDB" id="A0A3E0VY68"/>
<dbReference type="InterPro" id="IPR006976">
    <property type="entry name" value="VanZ-like"/>
</dbReference>
<feature type="transmembrane region" description="Helical" evidence="1">
    <location>
        <begin position="83"/>
        <end position="102"/>
    </location>
</feature>
<accession>A0A3E0VY68</accession>
<proteinExistence type="predicted"/>